<dbReference type="RefSeq" id="XP_004990178.1">
    <property type="nucleotide sequence ID" value="XM_004990121.1"/>
</dbReference>
<gene>
    <name evidence="3" type="ORF">PTSG_08794</name>
</gene>
<dbReference type="SUPFAM" id="SSF56219">
    <property type="entry name" value="DNase I-like"/>
    <property type="match status" value="1"/>
</dbReference>
<dbReference type="Proteomes" id="UP000007799">
    <property type="component" value="Unassembled WGS sequence"/>
</dbReference>
<dbReference type="OrthoDB" id="10253982at2759"/>
<reference evidence="3" key="1">
    <citation type="submission" date="2009-08" db="EMBL/GenBank/DDBJ databases">
        <title>Annotation of Salpingoeca rosetta.</title>
        <authorList>
            <consortium name="The Broad Institute Genome Sequencing Platform"/>
            <person name="Russ C."/>
            <person name="Cuomo C."/>
            <person name="Burger G."/>
            <person name="Gray M.W."/>
            <person name="Holland P.W.H."/>
            <person name="King N."/>
            <person name="Lang F.B.F."/>
            <person name="Roger A.J."/>
            <person name="Ruiz-Trillo I."/>
            <person name="Young S.K."/>
            <person name="Zeng Q."/>
            <person name="Gargeya S."/>
            <person name="Alvarado L."/>
            <person name="Berlin A."/>
            <person name="Chapman S.B."/>
            <person name="Chen Z."/>
            <person name="Freedman E."/>
            <person name="Gellesch M."/>
            <person name="Goldberg J."/>
            <person name="Griggs A."/>
            <person name="Gujja S."/>
            <person name="Heilman E."/>
            <person name="Heiman D."/>
            <person name="Howarth C."/>
            <person name="Mehta T."/>
            <person name="Neiman D."/>
            <person name="Pearson M."/>
            <person name="Roberts A."/>
            <person name="Saif S."/>
            <person name="Shea T."/>
            <person name="Shenoy N."/>
            <person name="Sisk P."/>
            <person name="Stolte C."/>
            <person name="Sykes S."/>
            <person name="White J."/>
            <person name="Yandava C."/>
            <person name="Haas B."/>
            <person name="Nusbaum C."/>
            <person name="Birren B."/>
        </authorList>
    </citation>
    <scope>NUCLEOTIDE SEQUENCE [LARGE SCALE GENOMIC DNA]</scope>
    <source>
        <strain evidence="3">ATCC 50818</strain>
    </source>
</reference>
<dbReference type="PANTHER" id="PTHR12121">
    <property type="entry name" value="CARBON CATABOLITE REPRESSOR PROTEIN 4"/>
    <property type="match status" value="1"/>
</dbReference>
<protein>
    <recommendedName>
        <fullName evidence="2">Endonuclease/exonuclease/phosphatase domain-containing protein</fullName>
    </recommendedName>
</protein>
<dbReference type="AlphaFoldDB" id="F2UKQ3"/>
<evidence type="ECO:0000259" key="2">
    <source>
        <dbReference type="Pfam" id="PF03372"/>
    </source>
</evidence>
<evidence type="ECO:0000256" key="1">
    <source>
        <dbReference type="SAM" id="MobiDB-lite"/>
    </source>
</evidence>
<dbReference type="Gene3D" id="3.60.10.10">
    <property type="entry name" value="Endonuclease/exonuclease/phosphatase"/>
    <property type="match status" value="1"/>
</dbReference>
<dbReference type="KEGG" id="sre:PTSG_08794"/>
<dbReference type="OMA" id="MHVATKW"/>
<sequence>MVVLLAAATWSRCGHQLPTRFGRLSQRAGASLLGARALHPSRGTTLQQHEQQPQQPGDGGSSHHAGTDTLQQAQRIRAGDAGARAHASKGPATSCELRIATFNVLAPCYKRLPSTQLRESDFPSLYRPRNAAILRMLREQRDLDVIALQEFWFHHDVQSMYMAALGSGYHVHCLQRPKGRDDGVVVFVRNHIQVVGTRRLHFDDSGMRVALLLHLRVRGSTPTPIAPYLIRGTHAEALDNTNDADIAAVPHQPCPAGDGSVDLILANTHFSFPHTQQEHEARLQQARVLATSVQDFAREQGVGTSVLTGDFNGNVNSRSCAHLISCGYESLFHAVHDRELSVTHRTHKGEDVGVDFVFMRSDDGAFTSDAAYALPQLYPDQAWPEDFDLSDHRPVVVSLTAHFNQPHAQSQQQRQQT</sequence>
<dbReference type="PANTHER" id="PTHR12121:SF34">
    <property type="entry name" value="PROTEIN ANGEL"/>
    <property type="match status" value="1"/>
</dbReference>
<keyword evidence="4" id="KW-1185">Reference proteome</keyword>
<dbReference type="GO" id="GO:0000175">
    <property type="term" value="F:3'-5'-RNA exonuclease activity"/>
    <property type="evidence" value="ECO:0007669"/>
    <property type="project" value="TreeGrafter"/>
</dbReference>
<dbReference type="eggNOG" id="KOG2338">
    <property type="taxonomic scope" value="Eukaryota"/>
</dbReference>
<dbReference type="InterPro" id="IPR036691">
    <property type="entry name" value="Endo/exonu/phosph_ase_sf"/>
</dbReference>
<feature type="region of interest" description="Disordered" evidence="1">
    <location>
        <begin position="42"/>
        <end position="66"/>
    </location>
</feature>
<dbReference type="EMBL" id="GL832979">
    <property type="protein sequence ID" value="EGD77702.1"/>
    <property type="molecule type" value="Genomic_DNA"/>
</dbReference>
<accession>F2UKQ3</accession>
<feature type="domain" description="Endonuclease/exonuclease/phosphatase" evidence="2">
    <location>
        <begin position="101"/>
        <end position="392"/>
    </location>
</feature>
<evidence type="ECO:0000313" key="3">
    <source>
        <dbReference type="EMBL" id="EGD77702.1"/>
    </source>
</evidence>
<dbReference type="GeneID" id="16070731"/>
<proteinExistence type="predicted"/>
<feature type="compositionally biased region" description="Low complexity" evidence="1">
    <location>
        <begin position="47"/>
        <end position="56"/>
    </location>
</feature>
<organism evidence="4">
    <name type="scientific">Salpingoeca rosetta (strain ATCC 50818 / BSB-021)</name>
    <dbReference type="NCBI Taxonomy" id="946362"/>
    <lineage>
        <taxon>Eukaryota</taxon>
        <taxon>Choanoflagellata</taxon>
        <taxon>Craspedida</taxon>
        <taxon>Salpingoecidae</taxon>
        <taxon>Salpingoeca</taxon>
    </lineage>
</organism>
<dbReference type="Pfam" id="PF03372">
    <property type="entry name" value="Exo_endo_phos"/>
    <property type="match status" value="1"/>
</dbReference>
<dbReference type="InParanoid" id="F2UKQ3"/>
<name>F2UKQ3_SALR5</name>
<dbReference type="STRING" id="946362.F2UKQ3"/>
<dbReference type="InterPro" id="IPR050410">
    <property type="entry name" value="CCR4/nocturin_mRNA_transcr"/>
</dbReference>
<dbReference type="InterPro" id="IPR005135">
    <property type="entry name" value="Endo/exonuclease/phosphatase"/>
</dbReference>
<evidence type="ECO:0000313" key="4">
    <source>
        <dbReference type="Proteomes" id="UP000007799"/>
    </source>
</evidence>